<organism evidence="1 2">
    <name type="scientific">Bacillus thuringiensis HD-789</name>
    <dbReference type="NCBI Taxonomy" id="1217737"/>
    <lineage>
        <taxon>Bacteria</taxon>
        <taxon>Bacillati</taxon>
        <taxon>Bacillota</taxon>
        <taxon>Bacilli</taxon>
        <taxon>Bacillales</taxon>
        <taxon>Bacillaceae</taxon>
        <taxon>Bacillus</taxon>
        <taxon>Bacillus cereus group</taxon>
    </lineage>
</organism>
<accession>A0A9W3JTK4</accession>
<dbReference type="AlphaFoldDB" id="A0A9W3JTK4"/>
<sequence length="40" mass="4558">MKAILDPLGINLKCIEDRELVDLLLSKDRNLIYSELKSGK</sequence>
<dbReference type="Proteomes" id="UP000005257">
    <property type="component" value="Chromosome"/>
</dbReference>
<dbReference type="EMBL" id="CP003763">
    <property type="protein sequence ID" value="AFQ29328.1"/>
    <property type="molecule type" value="Genomic_DNA"/>
</dbReference>
<name>A0A9W3JTK4_BACTU</name>
<reference evidence="1 2" key="1">
    <citation type="journal article" date="2013" name="Genome Announc.">
        <title>Complete Genome Sequence of Bacillus thuringiensis Serovar Israelensis Strain HD-789.</title>
        <authorList>
            <person name="Doggett N.A."/>
            <person name="Stubben C.J."/>
            <person name="Chertkov O."/>
            <person name="Bruce D.C."/>
            <person name="Detter J.C."/>
            <person name="Johnson S.L."/>
            <person name="Han C.S."/>
        </authorList>
    </citation>
    <scope>NUCLEOTIDE SEQUENCE [LARGE SCALE GENOMIC DNA]</scope>
    <source>
        <strain evidence="1 2">HD-789</strain>
    </source>
</reference>
<gene>
    <name evidence="1" type="ORF">BTF1_25830</name>
</gene>
<proteinExistence type="predicted"/>
<dbReference type="KEGG" id="btn:BTF1_25830"/>
<evidence type="ECO:0000313" key="1">
    <source>
        <dbReference type="EMBL" id="AFQ29328.1"/>
    </source>
</evidence>
<protein>
    <submittedName>
        <fullName evidence="1">Uncharacterized protein</fullName>
    </submittedName>
</protein>
<evidence type="ECO:0000313" key="2">
    <source>
        <dbReference type="Proteomes" id="UP000005257"/>
    </source>
</evidence>